<comment type="catalytic activity">
    <reaction evidence="9">
        <text>a lipid X + a UDP-2-N,3-O-bis[(3R)-3-hydroxyacyl]-alpha-D-glucosamine = a lipid A disaccharide + UDP + H(+)</text>
        <dbReference type="Rhea" id="RHEA:67828"/>
        <dbReference type="ChEBI" id="CHEBI:15378"/>
        <dbReference type="ChEBI" id="CHEBI:58223"/>
        <dbReference type="ChEBI" id="CHEBI:137748"/>
        <dbReference type="ChEBI" id="CHEBI:176338"/>
        <dbReference type="ChEBI" id="CHEBI:176343"/>
        <dbReference type="EC" id="2.4.1.182"/>
    </reaction>
</comment>
<dbReference type="SUPFAM" id="SSF53756">
    <property type="entry name" value="UDP-Glycosyltransferase/glycogen phosphorylase"/>
    <property type="match status" value="1"/>
</dbReference>
<comment type="function">
    <text evidence="1">Condensation of UDP-2,3-diacylglucosamine and 2,3-diacylglucosamine-1-phosphate to form lipid A disaccharide, a precursor of lipid A, a phosphorylated glycolipid that anchors the lipopolysaccharide to the outer membrane of the cell.</text>
</comment>
<dbReference type="GO" id="GO:0016020">
    <property type="term" value="C:membrane"/>
    <property type="evidence" value="ECO:0007669"/>
    <property type="project" value="GOC"/>
</dbReference>
<evidence type="ECO:0000256" key="10">
    <source>
        <dbReference type="NCBIfam" id="TIGR00215"/>
    </source>
</evidence>
<evidence type="ECO:0000256" key="2">
    <source>
        <dbReference type="ARBA" id="ARBA00012687"/>
    </source>
</evidence>
<dbReference type="PANTHER" id="PTHR30372">
    <property type="entry name" value="LIPID-A-DISACCHARIDE SYNTHASE"/>
    <property type="match status" value="1"/>
</dbReference>
<evidence type="ECO:0000256" key="4">
    <source>
        <dbReference type="ARBA" id="ARBA00022516"/>
    </source>
</evidence>
<reference evidence="11" key="1">
    <citation type="submission" date="2020-01" db="EMBL/GenBank/DDBJ databases">
        <authorList>
            <person name="Meier V. D."/>
            <person name="Meier V D."/>
        </authorList>
    </citation>
    <scope>NUCLEOTIDE SEQUENCE</scope>
    <source>
        <strain evidence="11">HLG_WM_MAG_12</strain>
    </source>
</reference>
<accession>A0A6S6S795</accession>
<dbReference type="AlphaFoldDB" id="A0A6S6S795"/>
<keyword evidence="5" id="KW-0441">Lipid A biosynthesis</keyword>
<evidence type="ECO:0000313" key="11">
    <source>
        <dbReference type="EMBL" id="CAA6801317.1"/>
    </source>
</evidence>
<dbReference type="EMBL" id="CACVAW010000005">
    <property type="protein sequence ID" value="CAA6801317.1"/>
    <property type="molecule type" value="Genomic_DNA"/>
</dbReference>
<evidence type="ECO:0000256" key="3">
    <source>
        <dbReference type="ARBA" id="ARBA00020902"/>
    </source>
</evidence>
<keyword evidence="4" id="KW-0444">Lipid biosynthesis</keyword>
<dbReference type="GO" id="GO:0005543">
    <property type="term" value="F:phospholipid binding"/>
    <property type="evidence" value="ECO:0007669"/>
    <property type="project" value="TreeGrafter"/>
</dbReference>
<dbReference type="EC" id="2.4.1.182" evidence="2 10"/>
<dbReference type="Pfam" id="PF02684">
    <property type="entry name" value="LpxB"/>
    <property type="match status" value="1"/>
</dbReference>
<dbReference type="InterPro" id="IPR003835">
    <property type="entry name" value="Glyco_trans_19"/>
</dbReference>
<evidence type="ECO:0000256" key="6">
    <source>
        <dbReference type="ARBA" id="ARBA00022676"/>
    </source>
</evidence>
<organism evidence="11">
    <name type="scientific">uncultured Campylobacterales bacterium</name>
    <dbReference type="NCBI Taxonomy" id="352960"/>
    <lineage>
        <taxon>Bacteria</taxon>
        <taxon>Pseudomonadati</taxon>
        <taxon>Campylobacterota</taxon>
        <taxon>Epsilonproteobacteria</taxon>
        <taxon>Campylobacterales</taxon>
        <taxon>environmental samples</taxon>
    </lineage>
</organism>
<dbReference type="GO" id="GO:0008915">
    <property type="term" value="F:lipid-A-disaccharide synthase activity"/>
    <property type="evidence" value="ECO:0007669"/>
    <property type="project" value="UniProtKB-UniRule"/>
</dbReference>
<evidence type="ECO:0000256" key="9">
    <source>
        <dbReference type="ARBA" id="ARBA00048975"/>
    </source>
</evidence>
<evidence type="ECO:0000256" key="1">
    <source>
        <dbReference type="ARBA" id="ARBA00002056"/>
    </source>
</evidence>
<protein>
    <recommendedName>
        <fullName evidence="3 10">Lipid-A-disaccharide synthase</fullName>
        <ecNumber evidence="2 10">2.4.1.182</ecNumber>
    </recommendedName>
</protein>
<keyword evidence="7 11" id="KW-0808">Transferase</keyword>
<keyword evidence="6 11" id="KW-0328">Glycosyltransferase</keyword>
<proteinExistence type="predicted"/>
<evidence type="ECO:0000256" key="8">
    <source>
        <dbReference type="ARBA" id="ARBA00023098"/>
    </source>
</evidence>
<evidence type="ECO:0000256" key="7">
    <source>
        <dbReference type="ARBA" id="ARBA00022679"/>
    </source>
</evidence>
<name>A0A6S6S795_9BACT</name>
<dbReference type="PANTHER" id="PTHR30372:SF4">
    <property type="entry name" value="LIPID-A-DISACCHARIDE SYNTHASE, MITOCHONDRIAL-RELATED"/>
    <property type="match status" value="1"/>
</dbReference>
<dbReference type="NCBIfam" id="TIGR00215">
    <property type="entry name" value="lpxB"/>
    <property type="match status" value="1"/>
</dbReference>
<dbReference type="GO" id="GO:0009245">
    <property type="term" value="P:lipid A biosynthetic process"/>
    <property type="evidence" value="ECO:0007669"/>
    <property type="project" value="UniProtKB-UniRule"/>
</dbReference>
<gene>
    <name evidence="11" type="ORF">HELGO_WM11049</name>
</gene>
<sequence>MDLLVSALEPSSNIHLEEILKHNNHFDIKGIFDERFGTPIVPSKEFSVMGIIDVIPKILKAKQAIKKLAKLSLVCDKVLLIDAPAFNIPLARAIKKINPEIKIIYYILPKVWVWRKSRVKKVEKYCDEICSIFPFENKYYKTSKYVGNPLLDIIDSEKDIEESGNVAFLAGSRKSEIKSLITIFKETAKKIDKQPIIVVPKHLSQEEIDDLYGDLSKFKICYDTKVALMQSDFAFVCSGTASLETALLGVPSVIVYKAKKLDYMVAKFIIKLKFMGLANIIFDYEGLTPLQDELVQSQVNPEILLEKYNNRVSIKDFQKDSSTLREILHSGSANNISAIIRD</sequence>
<evidence type="ECO:0000256" key="5">
    <source>
        <dbReference type="ARBA" id="ARBA00022556"/>
    </source>
</evidence>
<keyword evidence="8" id="KW-0443">Lipid metabolism</keyword>